<organism evidence="2 3">
    <name type="scientific">Elsinoe australis</name>
    <dbReference type="NCBI Taxonomy" id="40998"/>
    <lineage>
        <taxon>Eukaryota</taxon>
        <taxon>Fungi</taxon>
        <taxon>Dikarya</taxon>
        <taxon>Ascomycota</taxon>
        <taxon>Pezizomycotina</taxon>
        <taxon>Dothideomycetes</taxon>
        <taxon>Dothideomycetidae</taxon>
        <taxon>Myriangiales</taxon>
        <taxon>Elsinoaceae</taxon>
        <taxon>Elsinoe</taxon>
    </lineage>
</organism>
<feature type="region of interest" description="Disordered" evidence="1">
    <location>
        <begin position="40"/>
        <end position="381"/>
    </location>
</feature>
<reference evidence="2 3" key="1">
    <citation type="submission" date="2018-02" db="EMBL/GenBank/DDBJ databases">
        <title>Draft genome sequences of Elsinoe sp., causing black scab on jojoba.</title>
        <authorList>
            <person name="Stodart B."/>
            <person name="Jeffress S."/>
            <person name="Ash G."/>
            <person name="Arun Chinnappa K."/>
        </authorList>
    </citation>
    <scope>NUCLEOTIDE SEQUENCE [LARGE SCALE GENOMIC DNA]</scope>
    <source>
        <strain evidence="2 3">Hillstone_2</strain>
    </source>
</reference>
<name>A0A4U7BAM0_9PEZI</name>
<feature type="compositionally biased region" description="Basic and acidic residues" evidence="1">
    <location>
        <begin position="205"/>
        <end position="217"/>
    </location>
</feature>
<sequence>MTRSNREGRHLERQRGAGARPIVPSFGFTFSVAAKAALANRNAAAKPASPVKKTPAKRRKSVNYKPTTQRARLSGGSSATPEVKQAQRPATTAPRSTTKRTAPAKKPLPALPTKDDSPGPVKSPVRKAKFYEHLSDSEPPAQTKLKKPKKTTKRKRKPVTMPKSRKTKTKKAPSEDLPVDPADVMDESEPEQEIRTQRGSVKRRHGDEPREAEEAGHLAKRAKLRSQQESRQKTPLQPVQALQEPQQLPSPTESGQDNSIKTPPKSGWQKFRDKASKAFRRDETLPAGSKISTLNPSADDTFSTRLTGSSVYTTHSADQEPTFKPPPPSSNPARMKTAPPDELIRSNPMQEPVAVTPTSLEEPRINRTITRPSPQKPQRPLKIMKTNRKVVVKTEDDGDNTWFTRRGRKGK</sequence>
<feature type="compositionally biased region" description="Polar residues" evidence="1">
    <location>
        <begin position="243"/>
        <end position="261"/>
    </location>
</feature>
<dbReference type="Proteomes" id="UP000308133">
    <property type="component" value="Unassembled WGS sequence"/>
</dbReference>
<feature type="region of interest" description="Disordered" evidence="1">
    <location>
        <begin position="1"/>
        <end position="23"/>
    </location>
</feature>
<evidence type="ECO:0000256" key="1">
    <source>
        <dbReference type="SAM" id="MobiDB-lite"/>
    </source>
</evidence>
<feature type="compositionally biased region" description="Polar residues" evidence="1">
    <location>
        <begin position="64"/>
        <end position="80"/>
    </location>
</feature>
<feature type="compositionally biased region" description="Low complexity" evidence="1">
    <location>
        <begin position="99"/>
        <end position="112"/>
    </location>
</feature>
<proteinExistence type="predicted"/>
<feature type="compositionally biased region" description="Basic and acidic residues" evidence="1">
    <location>
        <begin position="270"/>
        <end position="284"/>
    </location>
</feature>
<protein>
    <submittedName>
        <fullName evidence="2">Uncharacterized protein</fullName>
    </submittedName>
</protein>
<dbReference type="AlphaFoldDB" id="A0A4U7BAM0"/>
<evidence type="ECO:0000313" key="2">
    <source>
        <dbReference type="EMBL" id="TKX27111.1"/>
    </source>
</evidence>
<accession>A0A4U7BAM0</accession>
<feature type="compositionally biased region" description="Polar residues" evidence="1">
    <location>
        <begin position="290"/>
        <end position="316"/>
    </location>
</feature>
<feature type="compositionally biased region" description="Basic residues" evidence="1">
    <location>
        <begin position="144"/>
        <end position="171"/>
    </location>
</feature>
<evidence type="ECO:0000313" key="3">
    <source>
        <dbReference type="Proteomes" id="UP000308133"/>
    </source>
</evidence>
<feature type="compositionally biased region" description="Basic and acidic residues" evidence="1">
    <location>
        <begin position="1"/>
        <end position="15"/>
    </location>
</feature>
<comment type="caution">
    <text evidence="2">The sequence shown here is derived from an EMBL/GenBank/DDBJ whole genome shotgun (WGS) entry which is preliminary data.</text>
</comment>
<gene>
    <name evidence="2" type="ORF">C1H76_0658</name>
</gene>
<dbReference type="EMBL" id="PTQR01000008">
    <property type="protein sequence ID" value="TKX27111.1"/>
    <property type="molecule type" value="Genomic_DNA"/>
</dbReference>